<evidence type="ECO:0000313" key="4">
    <source>
        <dbReference type="Proteomes" id="UP000515908"/>
    </source>
</evidence>
<dbReference type="SUPFAM" id="SSF52058">
    <property type="entry name" value="L domain-like"/>
    <property type="match status" value="1"/>
</dbReference>
<organism evidence="3 4">
    <name type="scientific">Angomonas deanei</name>
    <dbReference type="NCBI Taxonomy" id="59799"/>
    <lineage>
        <taxon>Eukaryota</taxon>
        <taxon>Discoba</taxon>
        <taxon>Euglenozoa</taxon>
        <taxon>Kinetoplastea</taxon>
        <taxon>Metakinetoplastina</taxon>
        <taxon>Trypanosomatida</taxon>
        <taxon>Trypanosomatidae</taxon>
        <taxon>Strigomonadinae</taxon>
        <taxon>Angomonas</taxon>
    </lineage>
</organism>
<keyword evidence="1" id="KW-0433">Leucine-rich repeat</keyword>
<dbReference type="AlphaFoldDB" id="S9WR50"/>
<name>S9WR50_9TRYP</name>
<accession>S9WR50</accession>
<sequence>MADNANGELTTAKVLQVSKQYDIELVYQAVLCNCALTSLSNGLQNCNALSILDLSRNKLTNLSGLEHVAGTLTVLNAAENALTDVSAVGALSHLTKLLLEGNQLSAKASLAPITKLTALHEVVFTRSVVLEGDTEPFVMDNPICADKKTYAAIVREMFGNVFWVDGVHRAVSEGQEGASPTAAASAEKNVKKLEEITKNTTKQLEGKEVKHLEALLAEVKSA</sequence>
<protein>
    <recommendedName>
        <fullName evidence="5">Leucine Rich repeat</fullName>
    </recommendedName>
</protein>
<dbReference type="EMBL" id="LR877145">
    <property type="protein sequence ID" value="CAD2213188.1"/>
    <property type="molecule type" value="Genomic_DNA"/>
</dbReference>
<keyword evidence="2" id="KW-0677">Repeat</keyword>
<dbReference type="GO" id="GO:0005737">
    <property type="term" value="C:cytoplasm"/>
    <property type="evidence" value="ECO:0007669"/>
    <property type="project" value="TreeGrafter"/>
</dbReference>
<dbReference type="PROSITE" id="PS51450">
    <property type="entry name" value="LRR"/>
    <property type="match status" value="1"/>
</dbReference>
<evidence type="ECO:0000256" key="1">
    <source>
        <dbReference type="ARBA" id="ARBA00022614"/>
    </source>
</evidence>
<dbReference type="InterPro" id="IPR032675">
    <property type="entry name" value="LRR_dom_sf"/>
</dbReference>
<dbReference type="Gene3D" id="3.80.10.10">
    <property type="entry name" value="Ribonuclease Inhibitor"/>
    <property type="match status" value="1"/>
</dbReference>
<dbReference type="OrthoDB" id="278530at2759"/>
<evidence type="ECO:0000256" key="2">
    <source>
        <dbReference type="ARBA" id="ARBA00022737"/>
    </source>
</evidence>
<dbReference type="Proteomes" id="UP000515908">
    <property type="component" value="Chromosome 01"/>
</dbReference>
<dbReference type="PANTHER" id="PTHR15454">
    <property type="entry name" value="NISCHARIN RELATED"/>
    <property type="match status" value="1"/>
</dbReference>
<proteinExistence type="predicted"/>
<gene>
    <name evidence="3" type="ORF">ADEAN_000062400</name>
</gene>
<evidence type="ECO:0000313" key="3">
    <source>
        <dbReference type="EMBL" id="CAD2213188.1"/>
    </source>
</evidence>
<dbReference type="VEuPathDB" id="TriTrypDB:ADEAN_000062400"/>
<dbReference type="PANTHER" id="PTHR15454:SF56">
    <property type="entry name" value="PROTEIN PHOSPHATASE 1 REGULATORY SUBUNIT 7-RELATED"/>
    <property type="match status" value="1"/>
</dbReference>
<reference evidence="3 4" key="1">
    <citation type="submission" date="2020-08" db="EMBL/GenBank/DDBJ databases">
        <authorList>
            <person name="Newling K."/>
            <person name="Davey J."/>
            <person name="Forrester S."/>
        </authorList>
    </citation>
    <scope>NUCLEOTIDE SEQUENCE [LARGE SCALE GENOMIC DNA]</scope>
    <source>
        <strain evidence="4">Crithidia deanei Carvalho (ATCC PRA-265)</strain>
    </source>
</reference>
<dbReference type="InterPro" id="IPR001611">
    <property type="entry name" value="Leu-rich_rpt"/>
</dbReference>
<keyword evidence="4" id="KW-1185">Reference proteome</keyword>
<evidence type="ECO:0008006" key="5">
    <source>
        <dbReference type="Google" id="ProtNLM"/>
    </source>
</evidence>